<protein>
    <submittedName>
        <fullName evidence="2">Uncharacterized protein</fullName>
    </submittedName>
</protein>
<proteinExistence type="predicted"/>
<feature type="region of interest" description="Disordered" evidence="1">
    <location>
        <begin position="1"/>
        <end position="21"/>
    </location>
</feature>
<accession>A0A8X6PBZ7</accession>
<organism evidence="2 3">
    <name type="scientific">Nephila pilipes</name>
    <name type="common">Giant wood spider</name>
    <name type="synonym">Nephila maculata</name>
    <dbReference type="NCBI Taxonomy" id="299642"/>
    <lineage>
        <taxon>Eukaryota</taxon>
        <taxon>Metazoa</taxon>
        <taxon>Ecdysozoa</taxon>
        <taxon>Arthropoda</taxon>
        <taxon>Chelicerata</taxon>
        <taxon>Arachnida</taxon>
        <taxon>Araneae</taxon>
        <taxon>Araneomorphae</taxon>
        <taxon>Entelegynae</taxon>
        <taxon>Araneoidea</taxon>
        <taxon>Nephilidae</taxon>
        <taxon>Nephila</taxon>
    </lineage>
</organism>
<evidence type="ECO:0000313" key="2">
    <source>
        <dbReference type="EMBL" id="GFT62951.1"/>
    </source>
</evidence>
<sequence length="84" mass="9627">MTWTWRIGRETSSGRGGNEREMRKKFSQLILVSGKRIKYRVLDSLKESFKSGCEAQKMVGFIEEGLLAIDGDIVMVWNCIIERG</sequence>
<gene>
    <name evidence="2" type="ORF">NPIL_557221</name>
</gene>
<name>A0A8X6PBZ7_NEPPI</name>
<dbReference type="EMBL" id="BMAW01068131">
    <property type="protein sequence ID" value="GFT62951.1"/>
    <property type="molecule type" value="Genomic_DNA"/>
</dbReference>
<keyword evidence="3" id="KW-1185">Reference proteome</keyword>
<evidence type="ECO:0000256" key="1">
    <source>
        <dbReference type="SAM" id="MobiDB-lite"/>
    </source>
</evidence>
<dbReference type="AlphaFoldDB" id="A0A8X6PBZ7"/>
<reference evidence="2" key="1">
    <citation type="submission" date="2020-08" db="EMBL/GenBank/DDBJ databases">
        <title>Multicomponent nature underlies the extraordinary mechanical properties of spider dragline silk.</title>
        <authorList>
            <person name="Kono N."/>
            <person name="Nakamura H."/>
            <person name="Mori M."/>
            <person name="Yoshida Y."/>
            <person name="Ohtoshi R."/>
            <person name="Malay A.D."/>
            <person name="Moran D.A.P."/>
            <person name="Tomita M."/>
            <person name="Numata K."/>
            <person name="Arakawa K."/>
        </authorList>
    </citation>
    <scope>NUCLEOTIDE SEQUENCE</scope>
</reference>
<comment type="caution">
    <text evidence="2">The sequence shown here is derived from an EMBL/GenBank/DDBJ whole genome shotgun (WGS) entry which is preliminary data.</text>
</comment>
<evidence type="ECO:0000313" key="3">
    <source>
        <dbReference type="Proteomes" id="UP000887013"/>
    </source>
</evidence>
<dbReference type="Proteomes" id="UP000887013">
    <property type="component" value="Unassembled WGS sequence"/>
</dbReference>